<dbReference type="Gene3D" id="3.40.50.450">
    <property type="match status" value="1"/>
</dbReference>
<gene>
    <name evidence="1" type="ORF">NUM_27010</name>
</gene>
<evidence type="ECO:0000313" key="2">
    <source>
        <dbReference type="Proteomes" id="UP000614996"/>
    </source>
</evidence>
<name>A0A8J4AD25_9ACTN</name>
<accession>A0A8J4AD25</accession>
<sequence>MRTIGITGHQALPDAVGTEVDARIRRQLAARDEPVHGVTCLADGADQIFARAVLDTGGHITVIVPAARYRDGLAEHARLSYDELLARAGSVHRLHHIESTEQSHMDASTTMLGRIDELWAVWDGQPARGYGGTADVVALAREHAVPVTVFWPEGASRDR</sequence>
<dbReference type="AlphaFoldDB" id="A0A8J4AD25"/>
<dbReference type="EMBL" id="BOPO01000045">
    <property type="protein sequence ID" value="GIL27447.1"/>
    <property type="molecule type" value="Genomic_DNA"/>
</dbReference>
<organism evidence="1 2">
    <name type="scientific">Actinocatenispora comari</name>
    <dbReference type="NCBI Taxonomy" id="2807577"/>
    <lineage>
        <taxon>Bacteria</taxon>
        <taxon>Bacillati</taxon>
        <taxon>Actinomycetota</taxon>
        <taxon>Actinomycetes</taxon>
        <taxon>Micromonosporales</taxon>
        <taxon>Micromonosporaceae</taxon>
        <taxon>Actinocatenispora</taxon>
    </lineage>
</organism>
<dbReference type="RefSeq" id="WP_207125193.1">
    <property type="nucleotide sequence ID" value="NZ_BOPO01000045.1"/>
</dbReference>
<reference evidence="2" key="1">
    <citation type="journal article" date="2021" name="Int. J. Syst. Evol. Microbiol.">
        <title>Actinocatenispora comari sp. nov., an endophytic actinomycete isolated from aerial parts of Comarum salesowianum.</title>
        <authorList>
            <person name="Oyunbileg N."/>
            <person name="Iizaka Y."/>
            <person name="Hamada M."/>
            <person name="Davaapurev B.O."/>
            <person name="Fukumoto A."/>
            <person name="Tsetseg B."/>
            <person name="Kato F."/>
            <person name="Tamura T."/>
            <person name="Batkhuu J."/>
            <person name="Anzai Y."/>
        </authorList>
    </citation>
    <scope>NUCLEOTIDE SEQUENCE [LARGE SCALE GENOMIC DNA]</scope>
    <source>
        <strain evidence="2">NUM-2625</strain>
    </source>
</reference>
<proteinExistence type="predicted"/>
<protein>
    <submittedName>
        <fullName evidence="1">Uncharacterized protein</fullName>
    </submittedName>
</protein>
<comment type="caution">
    <text evidence="1">The sequence shown here is derived from an EMBL/GenBank/DDBJ whole genome shotgun (WGS) entry which is preliminary data.</text>
</comment>
<evidence type="ECO:0000313" key="1">
    <source>
        <dbReference type="EMBL" id="GIL27447.1"/>
    </source>
</evidence>
<dbReference type="Proteomes" id="UP000614996">
    <property type="component" value="Unassembled WGS sequence"/>
</dbReference>
<dbReference type="SUPFAM" id="SSF102405">
    <property type="entry name" value="MCP/YpsA-like"/>
    <property type="match status" value="1"/>
</dbReference>
<keyword evidence="2" id="KW-1185">Reference proteome</keyword>